<dbReference type="InterPro" id="IPR029752">
    <property type="entry name" value="D-isomer_DH_CS1"/>
</dbReference>
<keyword evidence="4" id="KW-0560">Oxidoreductase</keyword>
<gene>
    <name evidence="7" type="ORF">IFR04_001850</name>
</gene>
<keyword evidence="3 5" id="KW-0862">Zinc</keyword>
<dbReference type="SUPFAM" id="SSF50129">
    <property type="entry name" value="GroES-like"/>
    <property type="match status" value="1"/>
</dbReference>
<dbReference type="PROSITE" id="PS00065">
    <property type="entry name" value="D_2_HYDROXYACID_DH_1"/>
    <property type="match status" value="1"/>
</dbReference>
<reference evidence="7" key="1">
    <citation type="submission" date="2021-02" db="EMBL/GenBank/DDBJ databases">
        <title>Genome sequence Cadophora malorum strain M34.</title>
        <authorList>
            <person name="Stefanovic E."/>
            <person name="Vu D."/>
            <person name="Scully C."/>
            <person name="Dijksterhuis J."/>
            <person name="Roader J."/>
            <person name="Houbraken J."/>
        </authorList>
    </citation>
    <scope>NUCLEOTIDE SEQUENCE</scope>
    <source>
        <strain evidence="7">M34</strain>
    </source>
</reference>
<name>A0A8H7WHS3_9HELO</name>
<organism evidence="7 8">
    <name type="scientific">Cadophora malorum</name>
    <dbReference type="NCBI Taxonomy" id="108018"/>
    <lineage>
        <taxon>Eukaryota</taxon>
        <taxon>Fungi</taxon>
        <taxon>Dikarya</taxon>
        <taxon>Ascomycota</taxon>
        <taxon>Pezizomycotina</taxon>
        <taxon>Leotiomycetes</taxon>
        <taxon>Helotiales</taxon>
        <taxon>Ploettnerulaceae</taxon>
        <taxon>Cadophora</taxon>
    </lineage>
</organism>
<dbReference type="PROSITE" id="PS00059">
    <property type="entry name" value="ADH_ZINC"/>
    <property type="match status" value="1"/>
</dbReference>
<comment type="similarity">
    <text evidence="5">Belongs to the zinc-containing alcohol dehydrogenase family.</text>
</comment>
<evidence type="ECO:0000259" key="6">
    <source>
        <dbReference type="SMART" id="SM00829"/>
    </source>
</evidence>
<dbReference type="InterPro" id="IPR036291">
    <property type="entry name" value="NAD(P)-bd_dom_sf"/>
</dbReference>
<evidence type="ECO:0000256" key="5">
    <source>
        <dbReference type="RuleBase" id="RU361277"/>
    </source>
</evidence>
<dbReference type="InterPro" id="IPR020843">
    <property type="entry name" value="ER"/>
</dbReference>
<evidence type="ECO:0000256" key="4">
    <source>
        <dbReference type="ARBA" id="ARBA00023002"/>
    </source>
</evidence>
<keyword evidence="2 5" id="KW-0479">Metal-binding</keyword>
<protein>
    <recommendedName>
        <fullName evidence="6">Enoyl reductase (ER) domain-containing protein</fullName>
    </recommendedName>
</protein>
<comment type="caution">
    <text evidence="7">The sequence shown here is derived from an EMBL/GenBank/DDBJ whole genome shotgun (WGS) entry which is preliminary data.</text>
</comment>
<evidence type="ECO:0000256" key="1">
    <source>
        <dbReference type="ARBA" id="ARBA00001947"/>
    </source>
</evidence>
<dbReference type="SMART" id="SM00829">
    <property type="entry name" value="PKS_ER"/>
    <property type="match status" value="1"/>
</dbReference>
<dbReference type="OrthoDB" id="1879366at2759"/>
<dbReference type="CDD" id="cd05283">
    <property type="entry name" value="CAD1"/>
    <property type="match status" value="1"/>
</dbReference>
<dbReference type="Gene3D" id="3.40.50.720">
    <property type="entry name" value="NAD(P)-binding Rossmann-like Domain"/>
    <property type="match status" value="1"/>
</dbReference>
<dbReference type="Pfam" id="PF08240">
    <property type="entry name" value="ADH_N"/>
    <property type="match status" value="1"/>
</dbReference>
<evidence type="ECO:0000313" key="8">
    <source>
        <dbReference type="Proteomes" id="UP000664132"/>
    </source>
</evidence>
<dbReference type="GO" id="GO:0016616">
    <property type="term" value="F:oxidoreductase activity, acting on the CH-OH group of donors, NAD or NADP as acceptor"/>
    <property type="evidence" value="ECO:0007669"/>
    <property type="project" value="InterPro"/>
</dbReference>
<dbReference type="PANTHER" id="PTHR42683">
    <property type="entry name" value="ALDEHYDE REDUCTASE"/>
    <property type="match status" value="1"/>
</dbReference>
<dbReference type="InterPro" id="IPR011032">
    <property type="entry name" value="GroES-like_sf"/>
</dbReference>
<dbReference type="InterPro" id="IPR013154">
    <property type="entry name" value="ADH-like_N"/>
</dbReference>
<accession>A0A8H7WHS3</accession>
<dbReference type="GO" id="GO:0008270">
    <property type="term" value="F:zinc ion binding"/>
    <property type="evidence" value="ECO:0007669"/>
    <property type="project" value="InterPro"/>
</dbReference>
<dbReference type="InterPro" id="IPR013149">
    <property type="entry name" value="ADH-like_C"/>
</dbReference>
<dbReference type="InterPro" id="IPR002328">
    <property type="entry name" value="ADH_Zn_CS"/>
</dbReference>
<dbReference type="Gene3D" id="3.90.180.10">
    <property type="entry name" value="Medium-chain alcohol dehydrogenases, catalytic domain"/>
    <property type="match status" value="1"/>
</dbReference>
<feature type="domain" description="Enoyl reductase (ER)" evidence="6">
    <location>
        <begin position="9"/>
        <end position="330"/>
    </location>
</feature>
<evidence type="ECO:0000256" key="2">
    <source>
        <dbReference type="ARBA" id="ARBA00022723"/>
    </source>
</evidence>
<dbReference type="AlphaFoldDB" id="A0A8H7WHS3"/>
<dbReference type="InterPro" id="IPR047109">
    <property type="entry name" value="CAD-like"/>
</dbReference>
<comment type="cofactor">
    <cofactor evidence="1 5">
        <name>Zn(2+)</name>
        <dbReference type="ChEBI" id="CHEBI:29105"/>
    </cofactor>
</comment>
<dbReference type="SUPFAM" id="SSF51735">
    <property type="entry name" value="NAD(P)-binding Rossmann-fold domains"/>
    <property type="match status" value="1"/>
</dbReference>
<dbReference type="FunFam" id="3.40.50.720:FF:000022">
    <property type="entry name" value="Cinnamyl alcohol dehydrogenase"/>
    <property type="match status" value="1"/>
</dbReference>
<evidence type="ECO:0000313" key="7">
    <source>
        <dbReference type="EMBL" id="KAG4425080.1"/>
    </source>
</evidence>
<dbReference type="EMBL" id="JAFJYH010000014">
    <property type="protein sequence ID" value="KAG4425080.1"/>
    <property type="molecule type" value="Genomic_DNA"/>
</dbReference>
<dbReference type="Pfam" id="PF00107">
    <property type="entry name" value="ADH_zinc_N"/>
    <property type="match status" value="1"/>
</dbReference>
<dbReference type="Proteomes" id="UP000664132">
    <property type="component" value="Unassembled WGS sequence"/>
</dbReference>
<sequence length="337" mass="36746">MSSFTVFKGSESGEIVQDTTMKGIGAYDVLIETTHSGVCASDENYRKKGMVLGHEGAGIIKQTGDQVTKFKIGDRCGWGYQHSCCSKCKQCLQGTEIFCSKKTVFGFHDFDQGSFGTGAVWNEDFVFHIPAGLTNAEAAPLMCAGSTVWNALQMYPVSSTDRVGIIGIGGLGHIAIQFASRMGCDVVAFSESDDKKEEALKLGAREFYATKGVEELDIGKPLDRLLVTSSAQPNWDLYMGWTGVMAPHGIIYPLSISFTPLSVPYMGLLSSGLRIQGSLIASRYSHMEMLEFAARNGIKPMLEEFPLTKDGITDCMQKLKDGRMRYRGVLVTKNACL</sequence>
<proteinExistence type="inferred from homology"/>
<evidence type="ECO:0000256" key="3">
    <source>
        <dbReference type="ARBA" id="ARBA00022833"/>
    </source>
</evidence>
<keyword evidence="8" id="KW-1185">Reference proteome</keyword>